<evidence type="ECO:0000256" key="4">
    <source>
        <dbReference type="ARBA" id="ARBA00022694"/>
    </source>
</evidence>
<dbReference type="Proteomes" id="UP000251800">
    <property type="component" value="Unassembled WGS sequence"/>
</dbReference>
<evidence type="ECO:0000256" key="2">
    <source>
        <dbReference type="ARBA" id="ARBA00022490"/>
    </source>
</evidence>
<dbReference type="SMART" id="SM00977">
    <property type="entry name" value="TilS_C"/>
    <property type="match status" value="1"/>
</dbReference>
<evidence type="ECO:0000256" key="1">
    <source>
        <dbReference type="ARBA" id="ARBA00004496"/>
    </source>
</evidence>
<dbReference type="InterPro" id="IPR015262">
    <property type="entry name" value="tRNA_Ile_lys_synt_subst-bd"/>
</dbReference>
<comment type="catalytic activity">
    <reaction evidence="7 8">
        <text>cytidine(34) in tRNA(Ile2) + L-lysine + ATP = lysidine(34) in tRNA(Ile2) + AMP + diphosphate + H(+)</text>
        <dbReference type="Rhea" id="RHEA:43744"/>
        <dbReference type="Rhea" id="RHEA-COMP:10625"/>
        <dbReference type="Rhea" id="RHEA-COMP:10670"/>
        <dbReference type="ChEBI" id="CHEBI:15378"/>
        <dbReference type="ChEBI" id="CHEBI:30616"/>
        <dbReference type="ChEBI" id="CHEBI:32551"/>
        <dbReference type="ChEBI" id="CHEBI:33019"/>
        <dbReference type="ChEBI" id="CHEBI:82748"/>
        <dbReference type="ChEBI" id="CHEBI:83665"/>
        <dbReference type="ChEBI" id="CHEBI:456215"/>
        <dbReference type="EC" id="6.3.4.19"/>
    </reaction>
</comment>
<dbReference type="NCBIfam" id="TIGR02432">
    <property type="entry name" value="lysidine_TilS_N"/>
    <property type="match status" value="1"/>
</dbReference>
<evidence type="ECO:0000313" key="10">
    <source>
        <dbReference type="EMBL" id="PWN57376.1"/>
    </source>
</evidence>
<organism evidence="10 11">
    <name type="scientific">Abyssibacter profundi</name>
    <dbReference type="NCBI Taxonomy" id="2182787"/>
    <lineage>
        <taxon>Bacteria</taxon>
        <taxon>Pseudomonadati</taxon>
        <taxon>Pseudomonadota</taxon>
        <taxon>Gammaproteobacteria</taxon>
        <taxon>Chromatiales</taxon>
        <taxon>Oceanococcaceae</taxon>
        <taxon>Abyssibacter</taxon>
    </lineage>
</organism>
<dbReference type="Gene3D" id="3.40.50.620">
    <property type="entry name" value="HUPs"/>
    <property type="match status" value="1"/>
</dbReference>
<dbReference type="Pfam" id="PF01171">
    <property type="entry name" value="ATP_bind_3"/>
    <property type="match status" value="1"/>
</dbReference>
<dbReference type="InterPro" id="IPR011063">
    <property type="entry name" value="TilS/TtcA_N"/>
</dbReference>
<comment type="function">
    <text evidence="8">Ligates lysine onto the cytidine present at position 34 of the AUA codon-specific tRNA(Ile) that contains the anticodon CAU, in an ATP-dependent manner. Cytidine is converted to lysidine, thus changing the amino acid specificity of the tRNA from methionine to isoleucine.</text>
</comment>
<dbReference type="Gene3D" id="1.20.59.20">
    <property type="match status" value="1"/>
</dbReference>
<dbReference type="InterPro" id="IPR012094">
    <property type="entry name" value="tRNA_Ile_lys_synt"/>
</dbReference>
<dbReference type="GO" id="GO:0005524">
    <property type="term" value="F:ATP binding"/>
    <property type="evidence" value="ECO:0007669"/>
    <property type="project" value="UniProtKB-UniRule"/>
</dbReference>
<dbReference type="NCBIfam" id="TIGR02433">
    <property type="entry name" value="lysidine_TilS_C"/>
    <property type="match status" value="1"/>
</dbReference>
<sequence>MASSRIQAESIIDGAPSPHWLIAYSGGLDSTALLHLACLAARQQPACRVRAVHVDHGLHADSEAWAGHCQRQAQMLGVDCEIRRVSVDCSAGLGLEAAARQARHRALEATMQPGESVLLAHHQDDQAETLLLNLARGAGIDGLAGMPQTRRFGSGWLYRPLLGYPRAALQRWLEARDIGWIEDPSNADLSLDRNWIRHRVLPSLRQRWPACDRKLAESARHAGAAAHALADTDRSWLPVLADGDGWSASALSRLDDAQLSRVLRRLISEAGHPVPGQAVMAQLIAMLRSQRPDAEHLVTWTGVEARRYRDTLYLLRSLPALPPQWAVQWSGEQPLILPADQGRLETTGRGQWIVRFAQHEDMIRMPGRPAKRLSRWCQEQGVAPWLRCRLPVVLREGRICSLGPWVVDREVAPEKLQWIHAIAGIPGV</sequence>
<keyword evidence="4 8" id="KW-0819">tRNA processing</keyword>
<keyword evidence="6 8" id="KW-0067">ATP-binding</keyword>
<dbReference type="PANTHER" id="PTHR43033">
    <property type="entry name" value="TRNA(ILE)-LYSIDINE SYNTHASE-RELATED"/>
    <property type="match status" value="1"/>
</dbReference>
<dbReference type="InterPro" id="IPR012795">
    <property type="entry name" value="tRNA_Ile_lys_synt_N"/>
</dbReference>
<reference evidence="10 11" key="1">
    <citation type="submission" date="2018-05" db="EMBL/GenBank/DDBJ databases">
        <title>Abyssibacter profundi OUC007T gen. nov., sp. nov, a marine bacterium isolated from seawater of the Mariana Trench.</title>
        <authorList>
            <person name="Zhou S."/>
        </authorList>
    </citation>
    <scope>NUCLEOTIDE SEQUENCE [LARGE SCALE GENOMIC DNA]</scope>
    <source>
        <strain evidence="10 11">OUC007</strain>
    </source>
</reference>
<dbReference type="GO" id="GO:0032267">
    <property type="term" value="F:tRNA(Ile)-lysidine synthase activity"/>
    <property type="evidence" value="ECO:0007669"/>
    <property type="project" value="UniProtKB-EC"/>
</dbReference>
<dbReference type="Pfam" id="PF11734">
    <property type="entry name" value="TilS_C"/>
    <property type="match status" value="1"/>
</dbReference>
<dbReference type="SUPFAM" id="SSF82829">
    <property type="entry name" value="MesJ substrate recognition domain-like"/>
    <property type="match status" value="1"/>
</dbReference>
<keyword evidence="3 8" id="KW-0436">Ligase</keyword>
<dbReference type="GO" id="GO:0006400">
    <property type="term" value="P:tRNA modification"/>
    <property type="evidence" value="ECO:0007669"/>
    <property type="project" value="UniProtKB-UniRule"/>
</dbReference>
<evidence type="ECO:0000259" key="9">
    <source>
        <dbReference type="SMART" id="SM00977"/>
    </source>
</evidence>
<dbReference type="InterPro" id="IPR012796">
    <property type="entry name" value="Lysidine-tRNA-synth_C"/>
</dbReference>
<keyword evidence="2 8" id="KW-0963">Cytoplasm</keyword>
<dbReference type="PANTHER" id="PTHR43033:SF1">
    <property type="entry name" value="TRNA(ILE)-LYSIDINE SYNTHASE-RELATED"/>
    <property type="match status" value="1"/>
</dbReference>
<comment type="similarity">
    <text evidence="8">Belongs to the tRNA(Ile)-lysidine synthase family.</text>
</comment>
<dbReference type="InterPro" id="IPR014729">
    <property type="entry name" value="Rossmann-like_a/b/a_fold"/>
</dbReference>
<comment type="caution">
    <text evidence="10">The sequence shown here is derived from an EMBL/GenBank/DDBJ whole genome shotgun (WGS) entry which is preliminary data.</text>
</comment>
<dbReference type="EC" id="6.3.4.19" evidence="8"/>
<dbReference type="HAMAP" id="MF_01161">
    <property type="entry name" value="tRNA_Ile_lys_synt"/>
    <property type="match status" value="1"/>
</dbReference>
<accession>A0A363UPH4</accession>
<dbReference type="Pfam" id="PF09179">
    <property type="entry name" value="TilS"/>
    <property type="match status" value="1"/>
</dbReference>
<dbReference type="RefSeq" id="WP_109718880.1">
    <property type="nucleotide sequence ID" value="NZ_QEQK01000002.1"/>
</dbReference>
<dbReference type="EMBL" id="QEQK01000002">
    <property type="protein sequence ID" value="PWN57376.1"/>
    <property type="molecule type" value="Genomic_DNA"/>
</dbReference>
<evidence type="ECO:0000256" key="3">
    <source>
        <dbReference type="ARBA" id="ARBA00022598"/>
    </source>
</evidence>
<evidence type="ECO:0000313" key="11">
    <source>
        <dbReference type="Proteomes" id="UP000251800"/>
    </source>
</evidence>
<dbReference type="AlphaFoldDB" id="A0A363UPH4"/>
<dbReference type="SUPFAM" id="SSF52402">
    <property type="entry name" value="Adenine nucleotide alpha hydrolases-like"/>
    <property type="match status" value="1"/>
</dbReference>
<comment type="subcellular location">
    <subcellularLocation>
        <location evidence="1 8">Cytoplasm</location>
    </subcellularLocation>
</comment>
<protein>
    <recommendedName>
        <fullName evidence="8">tRNA(Ile)-lysidine synthase</fullName>
        <ecNumber evidence="8">6.3.4.19</ecNumber>
    </recommendedName>
    <alternativeName>
        <fullName evidence="8">tRNA(Ile)-2-lysyl-cytidine synthase</fullName>
    </alternativeName>
    <alternativeName>
        <fullName evidence="8">tRNA(Ile)-lysidine synthetase</fullName>
    </alternativeName>
</protein>
<keyword evidence="5 8" id="KW-0547">Nucleotide-binding</keyword>
<dbReference type="GO" id="GO:0005737">
    <property type="term" value="C:cytoplasm"/>
    <property type="evidence" value="ECO:0007669"/>
    <property type="project" value="UniProtKB-SubCell"/>
</dbReference>
<comment type="domain">
    <text evidence="8">The N-terminal region contains the highly conserved SGGXDS motif, predicted to be a P-loop motif involved in ATP binding.</text>
</comment>
<evidence type="ECO:0000256" key="7">
    <source>
        <dbReference type="ARBA" id="ARBA00048539"/>
    </source>
</evidence>
<evidence type="ECO:0000256" key="5">
    <source>
        <dbReference type="ARBA" id="ARBA00022741"/>
    </source>
</evidence>
<dbReference type="OrthoDB" id="9807403at2"/>
<name>A0A363UPH4_9GAMM</name>
<dbReference type="SUPFAM" id="SSF56037">
    <property type="entry name" value="PheT/TilS domain"/>
    <property type="match status" value="1"/>
</dbReference>
<proteinExistence type="inferred from homology"/>
<keyword evidence="11" id="KW-1185">Reference proteome</keyword>
<dbReference type="CDD" id="cd01992">
    <property type="entry name" value="TilS_N"/>
    <property type="match status" value="1"/>
</dbReference>
<evidence type="ECO:0000256" key="6">
    <source>
        <dbReference type="ARBA" id="ARBA00022840"/>
    </source>
</evidence>
<gene>
    <name evidence="8 10" type="primary">tilS</name>
    <name evidence="10" type="ORF">DEH80_02455</name>
</gene>
<feature type="binding site" evidence="8">
    <location>
        <begin position="25"/>
        <end position="30"/>
    </location>
    <ligand>
        <name>ATP</name>
        <dbReference type="ChEBI" id="CHEBI:30616"/>
    </ligand>
</feature>
<feature type="domain" description="Lysidine-tRNA(Ile) synthetase C-terminal" evidence="9">
    <location>
        <begin position="352"/>
        <end position="421"/>
    </location>
</feature>
<evidence type="ECO:0000256" key="8">
    <source>
        <dbReference type="HAMAP-Rule" id="MF_01161"/>
    </source>
</evidence>